<protein>
    <submittedName>
        <fullName evidence="2">Uncharacterized protein</fullName>
    </submittedName>
</protein>
<dbReference type="EMBL" id="SNSC02000018">
    <property type="protein sequence ID" value="TID16436.1"/>
    <property type="molecule type" value="Genomic_DNA"/>
</dbReference>
<sequence>MANQILPLNVLDPMYTRYIPVGSDLEQVLVERYGDKYDFEISHQSDRWVFRAPEELDRKQLKRLSKEVVARVEKRKAEEAQAAAAATTAGAQQGGGVPCG</sequence>
<dbReference type="AlphaFoldDB" id="A0A4Z1NKS7"/>
<evidence type="ECO:0000313" key="3">
    <source>
        <dbReference type="Proteomes" id="UP000298493"/>
    </source>
</evidence>
<accession>A0A4Z1NKS7</accession>
<organism evidence="2 3">
    <name type="scientific">Venturia nashicola</name>
    <dbReference type="NCBI Taxonomy" id="86259"/>
    <lineage>
        <taxon>Eukaryota</taxon>
        <taxon>Fungi</taxon>
        <taxon>Dikarya</taxon>
        <taxon>Ascomycota</taxon>
        <taxon>Pezizomycotina</taxon>
        <taxon>Dothideomycetes</taxon>
        <taxon>Pleosporomycetidae</taxon>
        <taxon>Venturiales</taxon>
        <taxon>Venturiaceae</taxon>
        <taxon>Venturia</taxon>
    </lineage>
</organism>
<gene>
    <name evidence="2" type="ORF">E6O75_ATG11554</name>
</gene>
<keyword evidence="3" id="KW-1185">Reference proteome</keyword>
<proteinExistence type="predicted"/>
<feature type="region of interest" description="Disordered" evidence="1">
    <location>
        <begin position="81"/>
        <end position="100"/>
    </location>
</feature>
<name>A0A4Z1NKS7_9PEZI</name>
<dbReference type="Proteomes" id="UP000298493">
    <property type="component" value="Unassembled WGS sequence"/>
</dbReference>
<feature type="compositionally biased region" description="Low complexity" evidence="1">
    <location>
        <begin position="81"/>
        <end position="91"/>
    </location>
</feature>
<comment type="caution">
    <text evidence="2">The sequence shown here is derived from an EMBL/GenBank/DDBJ whole genome shotgun (WGS) entry which is preliminary data.</text>
</comment>
<evidence type="ECO:0000313" key="2">
    <source>
        <dbReference type="EMBL" id="TID16436.1"/>
    </source>
</evidence>
<evidence type="ECO:0000256" key="1">
    <source>
        <dbReference type="SAM" id="MobiDB-lite"/>
    </source>
</evidence>
<reference evidence="2 3" key="1">
    <citation type="submission" date="2019-04" db="EMBL/GenBank/DDBJ databases">
        <title>High contiguity whole genome sequence and gene annotation resource for two Venturia nashicola isolates.</title>
        <authorList>
            <person name="Prokchorchik M."/>
            <person name="Won K."/>
            <person name="Lee Y."/>
            <person name="Choi E.D."/>
            <person name="Segonzac C."/>
            <person name="Sohn K.H."/>
        </authorList>
    </citation>
    <scope>NUCLEOTIDE SEQUENCE [LARGE SCALE GENOMIC DNA]</scope>
    <source>
        <strain evidence="2 3">PRI2</strain>
    </source>
</reference>